<dbReference type="AlphaFoldDB" id="A0A0G1RI27"/>
<comment type="caution">
    <text evidence="1">The sequence shown here is derived from an EMBL/GenBank/DDBJ whole genome shotgun (WGS) entry which is preliminary data.</text>
</comment>
<dbReference type="STRING" id="1618358.UX80_C0032G0009"/>
<gene>
    <name evidence="1" type="ORF">UX80_C0032G0009</name>
</gene>
<dbReference type="Proteomes" id="UP000034307">
    <property type="component" value="Unassembled WGS sequence"/>
</dbReference>
<protein>
    <submittedName>
        <fullName evidence="1">Uncharacterized protein</fullName>
    </submittedName>
</protein>
<proteinExistence type="predicted"/>
<evidence type="ECO:0000313" key="2">
    <source>
        <dbReference type="Proteomes" id="UP000034307"/>
    </source>
</evidence>
<name>A0A0G1RI27_9BACT</name>
<accession>A0A0G1RI27</accession>
<organism evidence="1 2">
    <name type="scientific">Candidatus Amesbacteria bacterium GW2011_GWA2_47_11b</name>
    <dbReference type="NCBI Taxonomy" id="1618358"/>
    <lineage>
        <taxon>Bacteria</taxon>
        <taxon>Candidatus Amesiibacteriota</taxon>
    </lineage>
</organism>
<sequence>MGGRLAAIFKTERLMGVQRVGLGSRRSRLGEGSQITVEGTQFDEKGNPTVVVADGEVGLGEIFGWLAVAELAVPPEERKWKRMRWRRTPIIIGR</sequence>
<evidence type="ECO:0000313" key="1">
    <source>
        <dbReference type="EMBL" id="KKU56717.1"/>
    </source>
</evidence>
<dbReference type="EMBL" id="LCNO01000032">
    <property type="protein sequence ID" value="KKU56717.1"/>
    <property type="molecule type" value="Genomic_DNA"/>
</dbReference>
<reference evidence="1 2" key="1">
    <citation type="journal article" date="2015" name="Nature">
        <title>rRNA introns, odd ribosomes, and small enigmatic genomes across a large radiation of phyla.</title>
        <authorList>
            <person name="Brown C.T."/>
            <person name="Hug L.A."/>
            <person name="Thomas B.C."/>
            <person name="Sharon I."/>
            <person name="Castelle C.J."/>
            <person name="Singh A."/>
            <person name="Wilkins M.J."/>
            <person name="Williams K.H."/>
            <person name="Banfield J.F."/>
        </authorList>
    </citation>
    <scope>NUCLEOTIDE SEQUENCE [LARGE SCALE GENOMIC DNA]</scope>
</reference>